<feature type="compositionally biased region" description="Basic and acidic residues" evidence="6">
    <location>
        <begin position="612"/>
        <end position="633"/>
    </location>
</feature>
<evidence type="ECO:0000313" key="8">
    <source>
        <dbReference type="EMBL" id="CCF48747.1"/>
    </source>
</evidence>
<accession>I2FPA4</accession>
<dbReference type="Pfam" id="PF15511">
    <property type="entry name" value="CENP-T_C"/>
    <property type="match status" value="1"/>
</dbReference>
<dbReference type="InterPro" id="IPR010400">
    <property type="entry name" value="PITH_dom"/>
</dbReference>
<feature type="region of interest" description="Disordered" evidence="6">
    <location>
        <begin position="536"/>
        <end position="640"/>
    </location>
</feature>
<evidence type="ECO:0000259" key="7">
    <source>
        <dbReference type="PROSITE" id="PS51532"/>
    </source>
</evidence>
<dbReference type="eggNOG" id="KOG1730">
    <property type="taxonomic scope" value="Eukaryota"/>
</dbReference>
<feature type="compositionally biased region" description="Low complexity" evidence="6">
    <location>
        <begin position="283"/>
        <end position="299"/>
    </location>
</feature>
<dbReference type="FunFam" id="2.60.120.470:FF:000008">
    <property type="entry name" value="DUF1000-domain-containing protein"/>
    <property type="match status" value="1"/>
</dbReference>
<feature type="domain" description="PITH" evidence="7">
    <location>
        <begin position="22"/>
        <end position="220"/>
    </location>
</feature>
<feature type="compositionally biased region" description="Low complexity" evidence="6">
    <location>
        <begin position="329"/>
        <end position="382"/>
    </location>
</feature>
<keyword evidence="9" id="KW-1185">Reference proteome</keyword>
<dbReference type="InterPro" id="IPR035425">
    <property type="entry name" value="CENP-T/H4_C"/>
</dbReference>
<feature type="region of interest" description="Disordered" evidence="6">
    <location>
        <begin position="738"/>
        <end position="897"/>
    </location>
</feature>
<dbReference type="AlphaFoldDB" id="I2FPA4"/>
<comment type="similarity">
    <text evidence="5">Belongs to the PITHD1 family.</text>
</comment>
<dbReference type="SUPFAM" id="SSF49785">
    <property type="entry name" value="Galactose-binding domain-like"/>
    <property type="match status" value="1"/>
</dbReference>
<evidence type="ECO:0000256" key="4">
    <source>
        <dbReference type="ARBA" id="ARBA00023242"/>
    </source>
</evidence>
<feature type="compositionally biased region" description="Polar residues" evidence="6">
    <location>
        <begin position="448"/>
        <end position="479"/>
    </location>
</feature>
<proteinExistence type="inferred from homology"/>
<keyword evidence="4" id="KW-0539">Nucleus</keyword>
<dbReference type="InterPro" id="IPR045099">
    <property type="entry name" value="PITH1-like"/>
</dbReference>
<feature type="compositionally biased region" description="Polar residues" evidence="6">
    <location>
        <begin position="246"/>
        <end position="255"/>
    </location>
</feature>
<feature type="compositionally biased region" description="Acidic residues" evidence="6">
    <location>
        <begin position="744"/>
        <end position="754"/>
    </location>
</feature>
<dbReference type="Pfam" id="PF06201">
    <property type="entry name" value="PITH"/>
    <property type="match status" value="1"/>
</dbReference>
<evidence type="ECO:0000256" key="1">
    <source>
        <dbReference type="ARBA" id="ARBA00004123"/>
    </source>
</evidence>
<dbReference type="PANTHER" id="PTHR12175">
    <property type="entry name" value="AD039 HT014 THIOREDOXIN FAMILY TRP26"/>
    <property type="match status" value="1"/>
</dbReference>
<feature type="compositionally biased region" description="Low complexity" evidence="6">
    <location>
        <begin position="797"/>
        <end position="811"/>
    </location>
</feature>
<feature type="region of interest" description="Disordered" evidence="6">
    <location>
        <begin position="217"/>
        <end position="522"/>
    </location>
</feature>
<dbReference type="PROSITE" id="PS51532">
    <property type="entry name" value="PITH"/>
    <property type="match status" value="1"/>
</dbReference>
<feature type="compositionally biased region" description="Polar residues" evidence="6">
    <location>
        <begin position="417"/>
        <end position="433"/>
    </location>
</feature>
<dbReference type="HOGENOM" id="CLU_009404_0_0_1"/>
<dbReference type="Gene3D" id="2.60.120.470">
    <property type="entry name" value="PITH domain"/>
    <property type="match status" value="1"/>
</dbReference>
<dbReference type="GO" id="GO:0005694">
    <property type="term" value="C:chromosome"/>
    <property type="evidence" value="ECO:0007669"/>
    <property type="project" value="UniProtKB-SubCell"/>
</dbReference>
<dbReference type="GO" id="GO:0046982">
    <property type="term" value="F:protein heterodimerization activity"/>
    <property type="evidence" value="ECO:0007669"/>
    <property type="project" value="InterPro"/>
</dbReference>
<evidence type="ECO:0000256" key="3">
    <source>
        <dbReference type="ARBA" id="ARBA00022454"/>
    </source>
</evidence>
<name>I2FPA4_USTHO</name>
<evidence type="ECO:0000256" key="2">
    <source>
        <dbReference type="ARBA" id="ARBA00004286"/>
    </source>
</evidence>
<feature type="compositionally biased region" description="Basic and acidic residues" evidence="6">
    <location>
        <begin position="817"/>
        <end position="835"/>
    </location>
</feature>
<dbReference type="InterPro" id="IPR008979">
    <property type="entry name" value="Galactose-bd-like_sf"/>
</dbReference>
<reference evidence="8 9" key="1">
    <citation type="journal article" date="2012" name="Plant Cell">
        <title>Genome comparison of barley and maize smut fungi reveals targeted loss of RNA silencing components and species-specific presence of transposable elements.</title>
        <authorList>
            <person name="Laurie J.D."/>
            <person name="Ali S."/>
            <person name="Linning R."/>
            <person name="Mannhaupt G."/>
            <person name="Wong P."/>
            <person name="Gueldener U."/>
            <person name="Muensterkoetter M."/>
            <person name="Moore R."/>
            <person name="Kahmann R."/>
            <person name="Bakkeren G."/>
            <person name="Schirawski J."/>
        </authorList>
    </citation>
    <scope>NUCLEOTIDE SEQUENCE [LARGE SCALE GENOMIC DNA]</scope>
    <source>
        <strain evidence="9">Uh4875-4</strain>
    </source>
</reference>
<organism evidence="8 9">
    <name type="scientific">Ustilago hordei</name>
    <name type="common">Barley covered smut fungus</name>
    <dbReference type="NCBI Taxonomy" id="120017"/>
    <lineage>
        <taxon>Eukaryota</taxon>
        <taxon>Fungi</taxon>
        <taxon>Dikarya</taxon>
        <taxon>Basidiomycota</taxon>
        <taxon>Ustilaginomycotina</taxon>
        <taxon>Ustilaginomycetes</taxon>
        <taxon>Ustilaginales</taxon>
        <taxon>Ustilaginaceae</taxon>
        <taxon>Ustilago</taxon>
    </lineage>
</organism>
<dbReference type="InterPro" id="IPR037047">
    <property type="entry name" value="PITH_dom_sf"/>
</dbReference>
<feature type="compositionally biased region" description="Acidic residues" evidence="6">
    <location>
        <begin position="880"/>
        <end position="890"/>
    </location>
</feature>
<dbReference type="OrthoDB" id="2635at2759"/>
<dbReference type="PANTHER" id="PTHR12175:SF1">
    <property type="entry name" value="PITH DOMAIN-CONTAINING PROTEIN 1"/>
    <property type="match status" value="1"/>
</dbReference>
<evidence type="ECO:0000256" key="6">
    <source>
        <dbReference type="SAM" id="MobiDB-lite"/>
    </source>
</evidence>
<comment type="subcellular location">
    <subcellularLocation>
        <location evidence="2">Chromosome</location>
    </subcellularLocation>
    <subcellularLocation>
        <location evidence="1">Nucleus</location>
    </subcellularLocation>
</comment>
<dbReference type="EMBL" id="CAGI01000137">
    <property type="protein sequence ID" value="CCF48747.1"/>
    <property type="molecule type" value="Genomic_DNA"/>
</dbReference>
<dbReference type="OMA" id="NVIKPWH"/>
<evidence type="ECO:0000256" key="5">
    <source>
        <dbReference type="ARBA" id="ARBA00025788"/>
    </source>
</evidence>
<dbReference type="InterPro" id="IPR009072">
    <property type="entry name" value="Histone-fold"/>
</dbReference>
<feature type="compositionally biased region" description="Basic and acidic residues" evidence="6">
    <location>
        <begin position="225"/>
        <end position="235"/>
    </location>
</feature>
<feature type="region of interest" description="Disordered" evidence="6">
    <location>
        <begin position="1"/>
        <end position="25"/>
    </location>
</feature>
<dbReference type="Proteomes" id="UP000006174">
    <property type="component" value="Unassembled WGS sequence"/>
</dbReference>
<protein>
    <recommendedName>
        <fullName evidence="7">PITH domain-containing protein</fullName>
    </recommendedName>
</protein>
<keyword evidence="3" id="KW-0158">Chromosome</keyword>
<feature type="compositionally biased region" description="Polar residues" evidence="6">
    <location>
        <begin position="857"/>
        <end position="874"/>
    </location>
</feature>
<feature type="compositionally biased region" description="Low complexity" evidence="6">
    <location>
        <begin position="559"/>
        <end position="589"/>
    </location>
</feature>
<dbReference type="GO" id="GO:0005634">
    <property type="term" value="C:nucleus"/>
    <property type="evidence" value="ECO:0007669"/>
    <property type="project" value="UniProtKB-SubCell"/>
</dbReference>
<evidence type="ECO:0000313" key="9">
    <source>
        <dbReference type="Proteomes" id="UP000006174"/>
    </source>
</evidence>
<sequence length="1112" mass="118223">MSCNTANDDQDNRDPRSTSTPRLSAVDGDATSLFEYIIRDKVWGANLDPPESAKNVIKPWHERLSADPSTQSNVDDQLAITVPFTCPVRLKSMLINTGTGDFAPTRCRAFVNRPDGIDFDQVEQATADDHPANLSPRASAATLGGVASGRAQADFALLSGQQGVVEYPVSVARFSHTNSITIVLSHSNATTLSRFFYLGFRGTALLPKTEPAERLDIRAANSADRPVDALREKRGASQGLAGGSNRGTPTRSTRYVVSDHEAAHRIARMAEGGESTPRRSPRSKTTSTSSAAQQTESPTTTPPRKRKAPPSQPDDADDTKTTPHASRSPAKTRTPAANPTTTSPTPRTAPQTRHRPSATADAQSSSQGQSQATSSSSAAASDPSRRRSLSQPPPNDVLMRQLQASSMTPSVKYAAAQRQTRTPSQTASASTITPGRRILGTPRRTVPGSASASASNPFTGGTAGPSTSNHQQQGMQTPATDKRRKRNDALLASAQRSRERRSASRKSLLWGGIGGWAGGREESPMDLLRRLARAPGFIAPPTPSEDSIAMPPPTARPGRTSTASSTADASTSRNTRGARDSAASSASRATMLVPGESVPGDLTRDSNLSDSLNDHNDSLVSHTGDESVDDRSPSRLSDIGVPRRASGVGLVRGGIFAAMADRPKTSRISTGSRVSFADHAISPDSMRFDDVSSRREDELERSLQGQQSGFISASGIDLATAKAIRRLDDLTRQSFFSQDGQLQFDDDEEEDESVLEQTRKSTGRSMSEPLDGGESSVVMHNDLMPEAQSEEEEEVSDSLPLDPAAAAAAASDDGEEELARRIPADDSRNVSDLRDTSLPTAGDINDDSHVSRVSFAEQDQVSFQPDDPYSSSEGEQYGLDNDEEESDIENQDPSARRLDLLDPKDLTSLLKRRIVKKRKSRISPITGNPLPPLPTSVMRDIFSSFLTPSTSTPSLLSPSSSGPKKAKLDSSVIDELDSAVHDFFADLTSSLLSQSKTRTARKSGEGGTITEADVVAVLKRQGRVTQRMDASSLAHKMLPRELTDQMELGRWAKTGAVQTTLGFGGSGGARQGGKAGRKGADSSVGTTAASSVMLDNEDSGSFSTSGSGSGSS</sequence>
<feature type="compositionally biased region" description="Gly residues" evidence="6">
    <location>
        <begin position="1062"/>
        <end position="1074"/>
    </location>
</feature>
<feature type="region of interest" description="Disordered" evidence="6">
    <location>
        <begin position="1059"/>
        <end position="1112"/>
    </location>
</feature>
<dbReference type="Gene3D" id="1.10.20.10">
    <property type="entry name" value="Histone, subunit A"/>
    <property type="match status" value="1"/>
</dbReference>
<gene>
    <name evidence="8" type="ORF">UHOR_08756</name>
</gene>
<comment type="caution">
    <text evidence="8">The sequence shown here is derived from an EMBL/GenBank/DDBJ whole genome shotgun (WGS) entry which is preliminary data.</text>
</comment>
<dbReference type="GO" id="GO:0005737">
    <property type="term" value="C:cytoplasm"/>
    <property type="evidence" value="ECO:0007669"/>
    <property type="project" value="UniProtKB-ARBA"/>
</dbReference>